<dbReference type="RefSeq" id="WP_353893033.1">
    <property type="nucleotide sequence ID" value="NZ_CP159485.1"/>
</dbReference>
<dbReference type="InterPro" id="IPR002881">
    <property type="entry name" value="DUF58"/>
</dbReference>
<evidence type="ECO:0000313" key="2">
    <source>
        <dbReference type="EMBL" id="XCI28477.1"/>
    </source>
</evidence>
<reference evidence="2" key="2">
    <citation type="submission" date="2024-06" db="EMBL/GenBank/DDBJ databases">
        <authorList>
            <person name="Petrova K.O."/>
            <person name="Toshchakov S.V."/>
            <person name="Boltjanskaja Y.V."/>
            <person name="Kevbrin V.V."/>
        </authorList>
    </citation>
    <scope>NUCLEOTIDE SEQUENCE</scope>
    <source>
        <strain evidence="2">Z-710</strain>
    </source>
</reference>
<dbReference type="EMBL" id="CP159485">
    <property type="protein sequence ID" value="XCI28477.1"/>
    <property type="molecule type" value="Genomic_DNA"/>
</dbReference>
<evidence type="ECO:0000259" key="1">
    <source>
        <dbReference type="Pfam" id="PF01882"/>
    </source>
</evidence>
<accession>A0AAU8HTI7</accession>
<feature type="domain" description="DUF58" evidence="1">
    <location>
        <begin position="186"/>
        <end position="361"/>
    </location>
</feature>
<dbReference type="PANTHER" id="PTHR34351:SF2">
    <property type="entry name" value="DUF58 DOMAIN-CONTAINING PROTEIN"/>
    <property type="match status" value="1"/>
</dbReference>
<dbReference type="Pfam" id="PF01882">
    <property type="entry name" value="DUF58"/>
    <property type="match status" value="1"/>
</dbReference>
<reference evidence="2" key="1">
    <citation type="journal article" date="2018" name="Antonie Van Leeuwenhoek">
        <title>Proteinivorax hydrogeniformans sp. nov., an anaerobic, haloalkaliphilic bacterium fermenting proteinaceous compounds with high hydrogen production.</title>
        <authorList>
            <person name="Boltyanskaya Y."/>
            <person name="Detkova E."/>
            <person name="Pimenov N."/>
            <person name="Kevbrin V."/>
        </authorList>
    </citation>
    <scope>NUCLEOTIDE SEQUENCE</scope>
    <source>
        <strain evidence="2">Z-710</strain>
    </source>
</reference>
<gene>
    <name evidence="2" type="ORF">PRVXH_002437</name>
</gene>
<organism evidence="2">
    <name type="scientific">Proteinivorax hydrogeniformans</name>
    <dbReference type="NCBI Taxonomy" id="1826727"/>
    <lineage>
        <taxon>Bacteria</taxon>
        <taxon>Bacillati</taxon>
        <taxon>Bacillota</taxon>
        <taxon>Clostridia</taxon>
        <taxon>Eubacteriales</taxon>
        <taxon>Proteinivoracaceae</taxon>
        <taxon>Proteinivorax</taxon>
    </lineage>
</organism>
<sequence length="384" mass="44963">MWKLILMILGLSFVYYKCVADWERVAFKNFNIKRWSGDQEVFPEEETDYNLEIVNNKIFPLLWLTIRYDMPGGLTIKGEEKSYQYKHGEISAHNILLSLFLFQKVKHKYKIFFKERGYYHLNKIQAVTSDYFGFKKVVNEYDCPVRFVVYPKLYPIEELIIKENSYLGENIVKRWIMDDPTYFSGVREYTFNEPIKQIHWKASAKTGDLQVKVNDYSADVSILYVLDLGYDRSEHVTSRHPLSERLIEVVAAYIHLAEEKQYEYGFATNYIIHGESIKSIIVPPNRGEGHLASCFQMLAKIMEYANIDITNLLYDVANTLTRSTVISLTTYNLNDKLIDALNDLRLRGFIVEINTYEEELENWPVLREIGEVKVIKEGGLKDGR</sequence>
<dbReference type="AlphaFoldDB" id="A0AAU8HTI7"/>
<name>A0AAU8HTI7_9FIRM</name>
<protein>
    <submittedName>
        <fullName evidence="2">DUF58 domain-containing protein</fullName>
    </submittedName>
</protein>
<proteinExistence type="predicted"/>
<dbReference type="PANTHER" id="PTHR34351">
    <property type="entry name" value="SLR1927 PROTEIN-RELATED"/>
    <property type="match status" value="1"/>
</dbReference>